<accession>A0ABD1LMI8</accession>
<evidence type="ECO:0000256" key="1">
    <source>
        <dbReference type="SAM" id="Phobius"/>
    </source>
</evidence>
<reference evidence="2 3" key="1">
    <citation type="submission" date="2024-08" db="EMBL/GenBank/DDBJ databases">
        <title>Insights into the chromosomal genome structure of Flemingia macrophylla.</title>
        <authorList>
            <person name="Ding Y."/>
            <person name="Zhao Y."/>
            <person name="Bi W."/>
            <person name="Wu M."/>
            <person name="Zhao G."/>
            <person name="Gong Y."/>
            <person name="Li W."/>
            <person name="Zhang P."/>
        </authorList>
    </citation>
    <scope>NUCLEOTIDE SEQUENCE [LARGE SCALE GENOMIC DNA]</scope>
    <source>
        <strain evidence="2">DYQJB</strain>
        <tissue evidence="2">Leaf</tissue>
    </source>
</reference>
<dbReference type="Proteomes" id="UP001603857">
    <property type="component" value="Unassembled WGS sequence"/>
</dbReference>
<dbReference type="AlphaFoldDB" id="A0ABD1LMI8"/>
<proteinExistence type="predicted"/>
<keyword evidence="3" id="KW-1185">Reference proteome</keyword>
<keyword evidence="1" id="KW-1133">Transmembrane helix</keyword>
<evidence type="ECO:0000313" key="3">
    <source>
        <dbReference type="Proteomes" id="UP001603857"/>
    </source>
</evidence>
<evidence type="ECO:0000313" key="2">
    <source>
        <dbReference type="EMBL" id="KAL2324730.1"/>
    </source>
</evidence>
<gene>
    <name evidence="2" type="ORF">Fmac_023788</name>
</gene>
<comment type="caution">
    <text evidence="2">The sequence shown here is derived from an EMBL/GenBank/DDBJ whole genome shotgun (WGS) entry which is preliminary data.</text>
</comment>
<dbReference type="EMBL" id="JBGMDY010000008">
    <property type="protein sequence ID" value="KAL2324730.1"/>
    <property type="molecule type" value="Genomic_DNA"/>
</dbReference>
<sequence length="228" mass="25417">MSDKQESSLQPFFHLASGIRFMYFFSSIFTGFHSVGQCTAHGFLLFHVFLPKHHHMIKDENVELTVEQEIPNIDGKDVAEGTVIPTESEFGCTNGDKDKSRIINSEDTRLLDEEATIPVIKFQPINVVKEFSMDSTSDGKRRRKMWQGVEVNVAGILNVKSCRERCNSMDGIAEDTGNKCASSISTMSFQVESLDSSMLREVVFDIKIENQTPHSLTAVTGCSGRADP</sequence>
<keyword evidence="1" id="KW-0472">Membrane</keyword>
<keyword evidence="1" id="KW-0812">Transmembrane</keyword>
<feature type="transmembrane region" description="Helical" evidence="1">
    <location>
        <begin position="12"/>
        <end position="32"/>
    </location>
</feature>
<organism evidence="2 3">
    <name type="scientific">Flemingia macrophylla</name>
    <dbReference type="NCBI Taxonomy" id="520843"/>
    <lineage>
        <taxon>Eukaryota</taxon>
        <taxon>Viridiplantae</taxon>
        <taxon>Streptophyta</taxon>
        <taxon>Embryophyta</taxon>
        <taxon>Tracheophyta</taxon>
        <taxon>Spermatophyta</taxon>
        <taxon>Magnoliopsida</taxon>
        <taxon>eudicotyledons</taxon>
        <taxon>Gunneridae</taxon>
        <taxon>Pentapetalae</taxon>
        <taxon>rosids</taxon>
        <taxon>fabids</taxon>
        <taxon>Fabales</taxon>
        <taxon>Fabaceae</taxon>
        <taxon>Papilionoideae</taxon>
        <taxon>50 kb inversion clade</taxon>
        <taxon>NPAAA clade</taxon>
        <taxon>indigoferoid/millettioid clade</taxon>
        <taxon>Phaseoleae</taxon>
        <taxon>Flemingia</taxon>
    </lineage>
</organism>
<protein>
    <submittedName>
        <fullName evidence="2">Uncharacterized protein</fullName>
    </submittedName>
</protein>
<name>A0ABD1LMI8_9FABA</name>